<proteinExistence type="inferred from homology"/>
<dbReference type="InterPro" id="IPR001283">
    <property type="entry name" value="CRISP-related"/>
</dbReference>
<evidence type="ECO:0000313" key="8">
    <source>
        <dbReference type="EMBL" id="KAF6069597.1"/>
    </source>
</evidence>
<evidence type="ECO:0000256" key="6">
    <source>
        <dbReference type="SAM" id="SignalP"/>
    </source>
</evidence>
<dbReference type="PROSITE" id="PS01009">
    <property type="entry name" value="CRISP_1"/>
    <property type="match status" value="1"/>
</dbReference>
<evidence type="ECO:0000256" key="2">
    <source>
        <dbReference type="ARBA" id="ARBA00009923"/>
    </source>
</evidence>
<comment type="subcellular location">
    <subcellularLocation>
        <location evidence="1">Secreted</location>
    </subcellularLocation>
</comment>
<keyword evidence="4 6" id="KW-0732">Signal</keyword>
<feature type="region of interest" description="Disordered" evidence="5">
    <location>
        <begin position="59"/>
        <end position="118"/>
    </location>
</feature>
<comment type="caution">
    <text evidence="8">The sequence shown here is derived from an EMBL/GenBank/DDBJ whole genome shotgun (WGS) entry which is preliminary data.</text>
</comment>
<protein>
    <submittedName>
        <fullName evidence="8">Repressed by EFG1 protein 1</fullName>
    </submittedName>
</protein>
<feature type="compositionally biased region" description="Low complexity" evidence="5">
    <location>
        <begin position="67"/>
        <end position="118"/>
    </location>
</feature>
<dbReference type="Pfam" id="PF00188">
    <property type="entry name" value="CAP"/>
    <property type="match status" value="1"/>
</dbReference>
<dbReference type="InterPro" id="IPR018244">
    <property type="entry name" value="Allrgn_V5/Tpx1_CS"/>
</dbReference>
<keyword evidence="3" id="KW-0964">Secreted</keyword>
<evidence type="ECO:0000313" key="9">
    <source>
        <dbReference type="Proteomes" id="UP000536275"/>
    </source>
</evidence>
<evidence type="ECO:0000256" key="4">
    <source>
        <dbReference type="ARBA" id="ARBA00022729"/>
    </source>
</evidence>
<dbReference type="PRINTS" id="PR00837">
    <property type="entry name" value="V5TPXLIKE"/>
</dbReference>
<dbReference type="FunFam" id="3.40.33.10:FF:000012">
    <property type="entry name" value="Secreted protein PRY1"/>
    <property type="match status" value="1"/>
</dbReference>
<dbReference type="Gene3D" id="3.40.33.10">
    <property type="entry name" value="CAP"/>
    <property type="match status" value="1"/>
</dbReference>
<dbReference type="SUPFAM" id="SSF55797">
    <property type="entry name" value="PR-1-like"/>
    <property type="match status" value="1"/>
</dbReference>
<dbReference type="CDD" id="cd05384">
    <property type="entry name" value="CAP_PRY1-like"/>
    <property type="match status" value="1"/>
</dbReference>
<dbReference type="InterPro" id="IPR014044">
    <property type="entry name" value="CAP_dom"/>
</dbReference>
<evidence type="ECO:0000259" key="7">
    <source>
        <dbReference type="SMART" id="SM00198"/>
    </source>
</evidence>
<dbReference type="InterPro" id="IPR035940">
    <property type="entry name" value="CAP_sf"/>
</dbReference>
<comment type="similarity">
    <text evidence="2">Belongs to the CRISP family.</text>
</comment>
<feature type="signal peptide" evidence="6">
    <location>
        <begin position="1"/>
        <end position="19"/>
    </location>
</feature>
<accession>A0A8H6F555</accession>
<gene>
    <name evidence="8" type="primary">RBE1</name>
    <name evidence="8" type="ORF">FOB64_003236</name>
</gene>
<dbReference type="GO" id="GO:1903561">
    <property type="term" value="C:extracellular vesicle"/>
    <property type="evidence" value="ECO:0007669"/>
    <property type="project" value="UniProtKB-ARBA"/>
</dbReference>
<evidence type="ECO:0000256" key="5">
    <source>
        <dbReference type="SAM" id="MobiDB-lite"/>
    </source>
</evidence>
<evidence type="ECO:0000256" key="1">
    <source>
        <dbReference type="ARBA" id="ARBA00004613"/>
    </source>
</evidence>
<sequence length="271" mass="29106">MKITNTLLNAAALLAVTEAATITKFFTASTQTLFVTQTSQTVVATKSFVETIYSAPPKQLTSKTQDSTSPTTSSVNSLTSSSATSYVETTTPAPSSSTLTTSTISSSTASEDSDATPTADVEFAEEILKEHNVKRALHGVPALSWSNKLVEYAQDYANTGFDCSNLNLKHSGGPYGENLAAGYMGGISPVDAWYDEISMVDWNNVDFTESTGHFTQLVWRSTTQVGCAKMMCSTAWRQITVCEYLPRGNVIGLNVTSGHSYFVDNVLPPLK</sequence>
<dbReference type="Proteomes" id="UP000536275">
    <property type="component" value="Unassembled WGS sequence"/>
</dbReference>
<dbReference type="SMART" id="SM00198">
    <property type="entry name" value="SCP"/>
    <property type="match status" value="1"/>
</dbReference>
<reference evidence="8 9" key="1">
    <citation type="submission" date="2020-03" db="EMBL/GenBank/DDBJ databases">
        <title>FDA dAtabase for Regulatory Grade micrObial Sequences (FDA-ARGOS): Supporting development and validation of Infectious Disease Dx tests.</title>
        <authorList>
            <person name="Campos J."/>
            <person name="Goldberg B."/>
            <person name="Tallon L."/>
            <person name="Sadzewicz L."/>
            <person name="Vavikolanu K."/>
            <person name="Mehta A."/>
            <person name="Aluvathingal J."/>
            <person name="Nadendla S."/>
            <person name="Nandy P."/>
            <person name="Geyer C."/>
            <person name="Yan Y."/>
            <person name="Sichtig H."/>
        </authorList>
    </citation>
    <scope>NUCLEOTIDE SEQUENCE [LARGE SCALE GENOMIC DNA]</scope>
    <source>
        <strain evidence="8 9">FDAARGOS_656</strain>
    </source>
</reference>
<dbReference type="GO" id="GO:0009986">
    <property type="term" value="C:cell surface"/>
    <property type="evidence" value="ECO:0007669"/>
    <property type="project" value="UniProtKB-ARBA"/>
</dbReference>
<name>A0A8H6F555_CANAX</name>
<evidence type="ECO:0000256" key="3">
    <source>
        <dbReference type="ARBA" id="ARBA00022525"/>
    </source>
</evidence>
<feature type="domain" description="SCP" evidence="7">
    <location>
        <begin position="122"/>
        <end position="252"/>
    </location>
</feature>
<feature type="chain" id="PRO_5034905959" evidence="6">
    <location>
        <begin position="20"/>
        <end position="271"/>
    </location>
</feature>
<dbReference type="AlphaFoldDB" id="A0A8H6F555"/>
<dbReference type="PANTHER" id="PTHR10334">
    <property type="entry name" value="CYSTEINE-RICH SECRETORY PROTEIN-RELATED"/>
    <property type="match status" value="1"/>
</dbReference>
<organism evidence="8 9">
    <name type="scientific">Candida albicans</name>
    <name type="common">Yeast</name>
    <dbReference type="NCBI Taxonomy" id="5476"/>
    <lineage>
        <taxon>Eukaryota</taxon>
        <taxon>Fungi</taxon>
        <taxon>Dikarya</taxon>
        <taxon>Ascomycota</taxon>
        <taxon>Saccharomycotina</taxon>
        <taxon>Pichiomycetes</taxon>
        <taxon>Debaryomycetaceae</taxon>
        <taxon>Candida/Lodderomyces clade</taxon>
        <taxon>Candida</taxon>
    </lineage>
</organism>
<dbReference type="EMBL" id="JABWAD010000037">
    <property type="protein sequence ID" value="KAF6069597.1"/>
    <property type="molecule type" value="Genomic_DNA"/>
</dbReference>